<keyword evidence="1" id="KW-0812">Transmembrane</keyword>
<dbReference type="OrthoDB" id="440963at2759"/>
<feature type="transmembrane region" description="Helical" evidence="1">
    <location>
        <begin position="60"/>
        <end position="79"/>
    </location>
</feature>
<feature type="transmembrane region" description="Helical" evidence="1">
    <location>
        <begin position="120"/>
        <end position="138"/>
    </location>
</feature>
<feature type="transmembrane region" description="Helical" evidence="1">
    <location>
        <begin position="150"/>
        <end position="170"/>
    </location>
</feature>
<evidence type="ECO:0000313" key="2">
    <source>
        <dbReference type="EMBL" id="CAI4017347.1"/>
    </source>
</evidence>
<feature type="transmembrane region" description="Helical" evidence="1">
    <location>
        <begin position="624"/>
        <end position="642"/>
    </location>
</feature>
<name>A0A9P1DV67_9DINO</name>
<feature type="transmembrane region" description="Helical" evidence="1">
    <location>
        <begin position="568"/>
        <end position="588"/>
    </location>
</feature>
<dbReference type="Proteomes" id="UP001152797">
    <property type="component" value="Unassembled WGS sequence"/>
</dbReference>
<feature type="transmembrane region" description="Helical" evidence="1">
    <location>
        <begin position="216"/>
        <end position="236"/>
    </location>
</feature>
<organism evidence="2">
    <name type="scientific">Cladocopium goreaui</name>
    <dbReference type="NCBI Taxonomy" id="2562237"/>
    <lineage>
        <taxon>Eukaryota</taxon>
        <taxon>Sar</taxon>
        <taxon>Alveolata</taxon>
        <taxon>Dinophyceae</taxon>
        <taxon>Suessiales</taxon>
        <taxon>Symbiodiniaceae</taxon>
        <taxon>Cladocopium</taxon>
    </lineage>
</organism>
<comment type="caution">
    <text evidence="2">The sequence shown here is derived from an EMBL/GenBank/DDBJ whole genome shotgun (WGS) entry which is preliminary data.</text>
</comment>
<evidence type="ECO:0000313" key="4">
    <source>
        <dbReference type="Proteomes" id="UP001152797"/>
    </source>
</evidence>
<proteinExistence type="predicted"/>
<keyword evidence="1" id="KW-1133">Transmembrane helix</keyword>
<keyword evidence="4" id="KW-1185">Reference proteome</keyword>
<accession>A0A9P1DV67</accession>
<gene>
    <name evidence="2" type="ORF">C1SCF055_LOCUS41997</name>
</gene>
<dbReference type="EMBL" id="CAMXCT030006631">
    <property type="protein sequence ID" value="CAL4804659.1"/>
    <property type="molecule type" value="Genomic_DNA"/>
</dbReference>
<sequence length="867" mass="97394">MIPAEGRVGRQVSPGDESYPLVRQEKGAKGRAWPECCCRPYVRRCLLFDHNPRFAECAELAARSAFSLVICGLPFLLPAGVAPNLDSFVDSGFYAVTVVSFIVLHIKTNLGSTMAATCSGLRGVVLAVCNAWCMFGLFPDGYTEEESIWVWWFGFAEGLLFLITIVHLNFDTGAMVFSIKLFSGYWMHFLKIDQEGFRTPWTPGFSIYKNKGIQDLTNVVLGAFLTILIFLFPYPLTALQAAQEAATVMSHEVPYILRLFVKYLEDTKSNDYEQDRIMRNIRRLQRKGDSLSSNVEYSWWECFGWGSRQADRVALRRLEKVLRDCYDSIHGIWSVSELRKGEERGKHHLAMIEVIRVRYLPLLNLVEELIEQVVFVGSITQFSDAQKTEVLRLIQEIRAEQAMFREANGENEIASIIQELEVVHTVACHMMMVINGFVRYAEKTMQESNKASYLCDMEGFGFRDLFKGVTSPGCNTQLSAECLGVRYSMRMIFSVLLGFFTGYSGSGMVTPGSPAIAKATATLLSKFPGSALVKNLNRIQGVVLGTVFGQLLDTIFHRSTACSYFNEVLLGCCFASYIFATVFIHFYVTDFAIMGIQMANFGGTEMMTGGCGEKEDTGKAYSKITTNLLAIIFIVLVDLVFASERASDMAAAKSQDLWVTIKLGAMDVLDPDKKVTLSSVTLETELSRVESLGREASHEPRYHRIAWREQMFDATLKEMQEVRYALSTLERILAENGQDGAKKVPYFRSTVLQTSAVQQWAAVLREKFDLISSLLEVFSHETNQRWPMLDDEKVTKQFRVESEKAKSQLLQEIVRLELYKQGPLEPMNNTSFRDDPLCMLSIFLACSDAMLVLGCPGSWSRNGGGPA</sequence>
<dbReference type="EMBL" id="CAMXCT020006631">
    <property type="protein sequence ID" value="CAL1170722.1"/>
    <property type="molecule type" value="Genomic_DNA"/>
</dbReference>
<reference evidence="3" key="2">
    <citation type="submission" date="2024-04" db="EMBL/GenBank/DDBJ databases">
        <authorList>
            <person name="Chen Y."/>
            <person name="Shah S."/>
            <person name="Dougan E. K."/>
            <person name="Thang M."/>
            <person name="Chan C."/>
        </authorList>
    </citation>
    <scope>NUCLEOTIDE SEQUENCE [LARGE SCALE GENOMIC DNA]</scope>
</reference>
<evidence type="ECO:0000313" key="3">
    <source>
        <dbReference type="EMBL" id="CAL1170722.1"/>
    </source>
</evidence>
<evidence type="ECO:0000256" key="1">
    <source>
        <dbReference type="SAM" id="Phobius"/>
    </source>
</evidence>
<keyword evidence="1" id="KW-0472">Membrane</keyword>
<reference evidence="2" key="1">
    <citation type="submission" date="2022-10" db="EMBL/GenBank/DDBJ databases">
        <authorList>
            <person name="Chen Y."/>
            <person name="Dougan E. K."/>
            <person name="Chan C."/>
            <person name="Rhodes N."/>
            <person name="Thang M."/>
        </authorList>
    </citation>
    <scope>NUCLEOTIDE SEQUENCE</scope>
</reference>
<feature type="transmembrane region" description="Helical" evidence="1">
    <location>
        <begin position="91"/>
        <end position="108"/>
    </location>
</feature>
<protein>
    <submittedName>
        <fullName evidence="2">Uncharacterized protein</fullName>
    </submittedName>
</protein>
<dbReference type="EMBL" id="CAMXCT010006631">
    <property type="protein sequence ID" value="CAI4017347.1"/>
    <property type="molecule type" value="Genomic_DNA"/>
</dbReference>
<dbReference type="AlphaFoldDB" id="A0A9P1DV67"/>